<evidence type="ECO:0000256" key="2">
    <source>
        <dbReference type="ARBA" id="ARBA00022723"/>
    </source>
</evidence>
<dbReference type="Proteomes" id="UP001139516">
    <property type="component" value="Unassembled WGS sequence"/>
</dbReference>
<dbReference type="Gene3D" id="3.90.1660.10">
    <property type="entry name" value="CofE-like domain"/>
    <property type="match status" value="1"/>
</dbReference>
<evidence type="ECO:0000256" key="4">
    <source>
        <dbReference type="ARBA" id="ARBA00022842"/>
    </source>
</evidence>
<dbReference type="InterPro" id="IPR008225">
    <property type="entry name" value="F420-0_g-glutamyl_ligase"/>
</dbReference>
<comment type="caution">
    <text evidence="9">The sequence shown here is derived from an EMBL/GenBank/DDBJ whole genome shotgun (WGS) entry which is preliminary data.</text>
</comment>
<evidence type="ECO:0000313" key="9">
    <source>
        <dbReference type="EMBL" id="MCK8785679.1"/>
    </source>
</evidence>
<keyword evidence="6" id="KW-0342">GTP-binding</keyword>
<dbReference type="PANTHER" id="PTHR47917:SF1">
    <property type="entry name" value="COENZYME F420:L-GLUTAMATE LIGASE"/>
    <property type="match status" value="1"/>
</dbReference>
<evidence type="ECO:0000256" key="3">
    <source>
        <dbReference type="ARBA" id="ARBA00022741"/>
    </source>
</evidence>
<proteinExistence type="predicted"/>
<dbReference type="PANTHER" id="PTHR47917">
    <property type="match status" value="1"/>
</dbReference>
<keyword evidence="10" id="KW-1185">Reference proteome</keyword>
<evidence type="ECO:0000256" key="6">
    <source>
        <dbReference type="ARBA" id="ARBA00023134"/>
    </source>
</evidence>
<dbReference type="InterPro" id="IPR002847">
    <property type="entry name" value="F420-0_gamma-glut_ligase-dom"/>
</dbReference>
<dbReference type="Pfam" id="PF01996">
    <property type="entry name" value="F420_ligase"/>
    <property type="match status" value="1"/>
</dbReference>
<evidence type="ECO:0000259" key="8">
    <source>
        <dbReference type="Pfam" id="PF01996"/>
    </source>
</evidence>
<keyword evidence="3" id="KW-0547">Nucleotide-binding</keyword>
<protein>
    <submittedName>
        <fullName evidence="9">Coenzyme F420-0:L-glutamate ligase</fullName>
        <ecNumber evidence="9">6.3.2.31</ecNumber>
    </submittedName>
</protein>
<dbReference type="AlphaFoldDB" id="A0A9X1Y854"/>
<dbReference type="GO" id="GO:0052618">
    <property type="term" value="F:coenzyme F420-0:L-glutamate ligase activity"/>
    <property type="evidence" value="ECO:0007669"/>
    <property type="project" value="UniProtKB-EC"/>
</dbReference>
<organism evidence="9 10">
    <name type="scientific">Roseomonas acroporae</name>
    <dbReference type="NCBI Taxonomy" id="2937791"/>
    <lineage>
        <taxon>Bacteria</taxon>
        <taxon>Pseudomonadati</taxon>
        <taxon>Pseudomonadota</taxon>
        <taxon>Alphaproteobacteria</taxon>
        <taxon>Acetobacterales</taxon>
        <taxon>Roseomonadaceae</taxon>
        <taxon>Roseomonas</taxon>
    </lineage>
</organism>
<dbReference type="GO" id="GO:0005525">
    <property type="term" value="F:GTP binding"/>
    <property type="evidence" value="ECO:0007669"/>
    <property type="project" value="UniProtKB-KW"/>
</dbReference>
<reference evidence="9" key="1">
    <citation type="submission" date="2022-04" db="EMBL/GenBank/DDBJ databases">
        <title>Roseomonas acroporae sp. nov., isolated from coral Acropora digitifera.</title>
        <authorList>
            <person name="Sun H."/>
        </authorList>
    </citation>
    <scope>NUCLEOTIDE SEQUENCE</scope>
    <source>
        <strain evidence="9">NAR14</strain>
    </source>
</reference>
<dbReference type="RefSeq" id="WP_248667797.1">
    <property type="nucleotide sequence ID" value="NZ_JALPRX010000064.1"/>
</dbReference>
<keyword evidence="7" id="KW-0464">Manganese</keyword>
<gene>
    <name evidence="9" type="primary">cofE</name>
    <name evidence="9" type="ORF">M0638_14935</name>
</gene>
<evidence type="ECO:0000256" key="5">
    <source>
        <dbReference type="ARBA" id="ARBA00022958"/>
    </source>
</evidence>
<keyword evidence="1 9" id="KW-0436">Ligase</keyword>
<name>A0A9X1Y854_9PROT</name>
<dbReference type="EMBL" id="JALPRX010000064">
    <property type="protein sequence ID" value="MCK8785679.1"/>
    <property type="molecule type" value="Genomic_DNA"/>
</dbReference>
<feature type="domain" description="Coenzyme F420:L-glutamate ligase-like" evidence="8">
    <location>
        <begin position="13"/>
        <end position="226"/>
    </location>
</feature>
<accession>A0A9X1Y854</accession>
<dbReference type="NCBIfam" id="TIGR01916">
    <property type="entry name" value="F420_cofE"/>
    <property type="match status" value="1"/>
</dbReference>
<dbReference type="EC" id="6.3.2.31" evidence="9"/>
<sequence length="256" mass="26255">MADALSLAALPGIPLVRAGDDLAAILADGLARLGAPPGPGDVLVVAQKVVSKAEGRMVALADVTPSAEAVALAERTGKDPRLVELILRESVRVVRARRGLLIVEHRRGFVMANAGIDQSNVAPPDGPPHALLLPEDPDASAAALRARLGLPVIVNDSFGRAWRRGTCGVALGAAGLPALLDLRGSPDLMGRRMEVSVVGFADEIAAAASLLMGQGAEGQPAVLVRGLQWTTSTTAATAPPQPAAALVRPAAEDLFR</sequence>
<keyword evidence="4" id="KW-0460">Magnesium</keyword>
<dbReference type="GO" id="GO:0046872">
    <property type="term" value="F:metal ion binding"/>
    <property type="evidence" value="ECO:0007669"/>
    <property type="project" value="UniProtKB-KW"/>
</dbReference>
<evidence type="ECO:0000256" key="7">
    <source>
        <dbReference type="ARBA" id="ARBA00023211"/>
    </source>
</evidence>
<dbReference type="SUPFAM" id="SSF144010">
    <property type="entry name" value="CofE-like"/>
    <property type="match status" value="1"/>
</dbReference>
<dbReference type="Gene3D" id="3.30.1330.100">
    <property type="entry name" value="CofE-like"/>
    <property type="match status" value="1"/>
</dbReference>
<keyword evidence="2" id="KW-0479">Metal-binding</keyword>
<evidence type="ECO:0000256" key="1">
    <source>
        <dbReference type="ARBA" id="ARBA00022598"/>
    </source>
</evidence>
<evidence type="ECO:0000313" key="10">
    <source>
        <dbReference type="Proteomes" id="UP001139516"/>
    </source>
</evidence>
<keyword evidence="5" id="KW-0630">Potassium</keyword>